<dbReference type="RefSeq" id="WP_272182383.1">
    <property type="nucleotide sequence ID" value="NZ_JAQOMS010000002.1"/>
</dbReference>
<gene>
    <name evidence="1" type="ORF">PN838_24895</name>
</gene>
<evidence type="ECO:0000313" key="2">
    <source>
        <dbReference type="Proteomes" id="UP001528411"/>
    </source>
</evidence>
<name>A0ABT5FJL4_9GAMM</name>
<protein>
    <submittedName>
        <fullName evidence="1">Uncharacterized protein</fullName>
    </submittedName>
</protein>
<sequence length="75" mass="7968">MLGAAQNGINSARLLALCWNSVEQPNSSDSDVCGSENANLEYYALATQSEVCAADFDAAELAQINALNRQQISCN</sequence>
<proteinExistence type="predicted"/>
<dbReference type="Proteomes" id="UP001528411">
    <property type="component" value="Unassembled WGS sequence"/>
</dbReference>
<accession>A0ABT5FJL4</accession>
<evidence type="ECO:0000313" key="1">
    <source>
        <dbReference type="EMBL" id="MDC2891382.1"/>
    </source>
</evidence>
<reference evidence="1 2" key="1">
    <citation type="submission" date="2023-01" db="EMBL/GenBank/DDBJ databases">
        <title>Psychrosphaera sp. nov., isolated from marine algae.</title>
        <authorList>
            <person name="Bayburt H."/>
            <person name="Choi B.J."/>
            <person name="Kim J.M."/>
            <person name="Choi D.G."/>
            <person name="Jeon C.O."/>
        </authorList>
    </citation>
    <scope>NUCLEOTIDE SEQUENCE [LARGE SCALE GENOMIC DNA]</scope>
    <source>
        <strain evidence="1 2">G1-22</strain>
    </source>
</reference>
<keyword evidence="2" id="KW-1185">Reference proteome</keyword>
<organism evidence="1 2">
    <name type="scientific">Psychrosphaera algicola</name>
    <dbReference type="NCBI Taxonomy" id="3023714"/>
    <lineage>
        <taxon>Bacteria</taxon>
        <taxon>Pseudomonadati</taxon>
        <taxon>Pseudomonadota</taxon>
        <taxon>Gammaproteobacteria</taxon>
        <taxon>Alteromonadales</taxon>
        <taxon>Pseudoalteromonadaceae</taxon>
        <taxon>Psychrosphaera</taxon>
    </lineage>
</organism>
<dbReference type="EMBL" id="JAQOMS010000002">
    <property type="protein sequence ID" value="MDC2891382.1"/>
    <property type="molecule type" value="Genomic_DNA"/>
</dbReference>
<comment type="caution">
    <text evidence="1">The sequence shown here is derived from an EMBL/GenBank/DDBJ whole genome shotgun (WGS) entry which is preliminary data.</text>
</comment>